<dbReference type="InterPro" id="IPR008271">
    <property type="entry name" value="Ser/Thr_kinase_AS"/>
</dbReference>
<dbReference type="GO" id="GO:0005524">
    <property type="term" value="F:ATP binding"/>
    <property type="evidence" value="ECO:0007669"/>
    <property type="project" value="InterPro"/>
</dbReference>
<evidence type="ECO:0000259" key="2">
    <source>
        <dbReference type="PROSITE" id="PS50011"/>
    </source>
</evidence>
<comment type="caution">
    <text evidence="3">The sequence shown here is derived from an EMBL/GenBank/DDBJ whole genome shotgun (WGS) entry which is preliminary data.</text>
</comment>
<dbReference type="PANTHER" id="PTHR44329:SF214">
    <property type="entry name" value="PROTEIN KINASE DOMAIN-CONTAINING PROTEIN"/>
    <property type="match status" value="1"/>
</dbReference>
<dbReference type="Proteomes" id="UP001209570">
    <property type="component" value="Unassembled WGS sequence"/>
</dbReference>
<dbReference type="InterPro" id="IPR051681">
    <property type="entry name" value="Ser/Thr_Kinases-Pseudokinases"/>
</dbReference>
<keyword evidence="4" id="KW-1185">Reference proteome</keyword>
<name>A0AAD5QDU5_PYTIN</name>
<dbReference type="PROSITE" id="PS00108">
    <property type="entry name" value="PROTEIN_KINASE_ST"/>
    <property type="match status" value="1"/>
</dbReference>
<accession>A0AAD5QDU5</accession>
<evidence type="ECO:0000313" key="4">
    <source>
        <dbReference type="Proteomes" id="UP001209570"/>
    </source>
</evidence>
<dbReference type="AlphaFoldDB" id="A0AAD5QDU5"/>
<feature type="chain" id="PRO_5041934387" description="Protein kinase domain-containing protein" evidence="1">
    <location>
        <begin position="22"/>
        <end position="314"/>
    </location>
</feature>
<evidence type="ECO:0000313" key="3">
    <source>
        <dbReference type="EMBL" id="KAJ0407182.1"/>
    </source>
</evidence>
<feature type="domain" description="Protein kinase" evidence="2">
    <location>
        <begin position="43"/>
        <end position="314"/>
    </location>
</feature>
<dbReference type="Pfam" id="PF00069">
    <property type="entry name" value="Pkinase"/>
    <property type="match status" value="1"/>
</dbReference>
<protein>
    <recommendedName>
        <fullName evidence="2">Protein kinase domain-containing protein</fullName>
    </recommendedName>
</protein>
<dbReference type="GO" id="GO:0004674">
    <property type="term" value="F:protein serine/threonine kinase activity"/>
    <property type="evidence" value="ECO:0007669"/>
    <property type="project" value="TreeGrafter"/>
</dbReference>
<evidence type="ECO:0000256" key="1">
    <source>
        <dbReference type="SAM" id="SignalP"/>
    </source>
</evidence>
<dbReference type="PROSITE" id="PS50011">
    <property type="entry name" value="PROTEIN_KINASE_DOM"/>
    <property type="match status" value="1"/>
</dbReference>
<dbReference type="SMART" id="SM00220">
    <property type="entry name" value="S_TKc"/>
    <property type="match status" value="1"/>
</dbReference>
<sequence length="314" mass="35015">MKFLSLTPLLALLVASPAVLGASCNVARDTTASVAEETKTLTQLYDEAVKEGGRLVVYHGGDTPDQQDSVANAFREAFPKVNLTMIVDYSKYHNARIDNQLETNSLCFLSEAKLMAAMRHDRIITFVGVGWDDPMDVHVVTEYMDGGDLRALLQWLKAENRPTGFDLEKLKIALHIIEALAYLHNRKPQVLHRDLKSRNVLLSSALDAKLIDFGVSRERVDYTMTEGVGTLDTHLLPYERPGMDPLPNPAVITQVTINRLQVTFTEAESHPMVVLARDCMAFEANERPKTSLVLKRMRAIFAKANGEDSDAFDE</sequence>
<dbReference type="InterPro" id="IPR011009">
    <property type="entry name" value="Kinase-like_dom_sf"/>
</dbReference>
<gene>
    <name evidence="3" type="ORF">P43SY_001140</name>
</gene>
<dbReference type="Gene3D" id="1.10.510.10">
    <property type="entry name" value="Transferase(Phosphotransferase) domain 1"/>
    <property type="match status" value="1"/>
</dbReference>
<feature type="signal peptide" evidence="1">
    <location>
        <begin position="1"/>
        <end position="21"/>
    </location>
</feature>
<keyword evidence="1" id="KW-0732">Signal</keyword>
<dbReference type="PANTHER" id="PTHR44329">
    <property type="entry name" value="SERINE/THREONINE-PROTEIN KINASE TNNI3K-RELATED"/>
    <property type="match status" value="1"/>
</dbReference>
<dbReference type="EMBL" id="JAKCXM010000024">
    <property type="protein sequence ID" value="KAJ0407182.1"/>
    <property type="molecule type" value="Genomic_DNA"/>
</dbReference>
<dbReference type="InterPro" id="IPR000719">
    <property type="entry name" value="Prot_kinase_dom"/>
</dbReference>
<reference evidence="3" key="1">
    <citation type="submission" date="2021-12" db="EMBL/GenBank/DDBJ databases">
        <title>Prjna785345.</title>
        <authorList>
            <person name="Rujirawat T."/>
            <person name="Krajaejun T."/>
        </authorList>
    </citation>
    <scope>NUCLEOTIDE SEQUENCE</scope>
    <source>
        <strain evidence="3">Pi057C3</strain>
    </source>
</reference>
<proteinExistence type="predicted"/>
<organism evidence="3 4">
    <name type="scientific">Pythium insidiosum</name>
    <name type="common">Pythiosis disease agent</name>
    <dbReference type="NCBI Taxonomy" id="114742"/>
    <lineage>
        <taxon>Eukaryota</taxon>
        <taxon>Sar</taxon>
        <taxon>Stramenopiles</taxon>
        <taxon>Oomycota</taxon>
        <taxon>Peronosporomycetes</taxon>
        <taxon>Pythiales</taxon>
        <taxon>Pythiaceae</taxon>
        <taxon>Pythium</taxon>
    </lineage>
</organism>
<dbReference type="PROSITE" id="PS51257">
    <property type="entry name" value="PROKAR_LIPOPROTEIN"/>
    <property type="match status" value="1"/>
</dbReference>
<dbReference type="SUPFAM" id="SSF56112">
    <property type="entry name" value="Protein kinase-like (PK-like)"/>
    <property type="match status" value="1"/>
</dbReference>